<dbReference type="GO" id="GO:0008897">
    <property type="term" value="F:holo-[acyl-carrier-protein] synthase activity"/>
    <property type="evidence" value="ECO:0007669"/>
    <property type="project" value="UniProtKB-EC"/>
</dbReference>
<proteinExistence type="predicted"/>
<evidence type="ECO:0000313" key="4">
    <source>
        <dbReference type="EMBL" id="RKF65869.1"/>
    </source>
</evidence>
<dbReference type="EC" id="2.7.8.7" evidence="1"/>
<dbReference type="SUPFAM" id="SSF56214">
    <property type="entry name" value="4'-phosphopantetheinyl transferase"/>
    <property type="match status" value="2"/>
</dbReference>
<dbReference type="PANTHER" id="PTHR12215:SF10">
    <property type="entry name" value="L-AMINOADIPATE-SEMIALDEHYDE DEHYDROGENASE-PHOSPHOPANTETHEINYL TRANSFERASE"/>
    <property type="match status" value="1"/>
</dbReference>
<evidence type="ECO:0000259" key="3">
    <source>
        <dbReference type="Pfam" id="PF22624"/>
    </source>
</evidence>
<dbReference type="EMBL" id="MCBQ01011582">
    <property type="protein sequence ID" value="RKF65869.1"/>
    <property type="molecule type" value="Genomic_DNA"/>
</dbReference>
<evidence type="ECO:0000256" key="2">
    <source>
        <dbReference type="ARBA" id="ARBA00022679"/>
    </source>
</evidence>
<keyword evidence="2 4" id="KW-0808">Transferase</keyword>
<dbReference type="PANTHER" id="PTHR12215">
    <property type="entry name" value="PHOSPHOPANTETHEINE TRANSFERASE"/>
    <property type="match status" value="1"/>
</dbReference>
<organism evidence="4 5">
    <name type="scientific">Golovinomyces cichoracearum</name>
    <dbReference type="NCBI Taxonomy" id="62708"/>
    <lineage>
        <taxon>Eukaryota</taxon>
        <taxon>Fungi</taxon>
        <taxon>Dikarya</taxon>
        <taxon>Ascomycota</taxon>
        <taxon>Pezizomycotina</taxon>
        <taxon>Leotiomycetes</taxon>
        <taxon>Erysiphales</taxon>
        <taxon>Erysiphaceae</taxon>
        <taxon>Golovinomyces</taxon>
    </lineage>
</organism>
<dbReference type="InterPro" id="IPR037143">
    <property type="entry name" value="4-PPantetheinyl_Trfase_dom_sf"/>
</dbReference>
<dbReference type="Gene3D" id="3.90.470.20">
    <property type="entry name" value="4'-phosphopantetheinyl transferase domain"/>
    <property type="match status" value="1"/>
</dbReference>
<dbReference type="InterPro" id="IPR055066">
    <property type="entry name" value="AASDHPPT_N"/>
</dbReference>
<keyword evidence="5" id="KW-1185">Reference proteome</keyword>
<dbReference type="STRING" id="62708.A0A420I862"/>
<comment type="caution">
    <text evidence="4">The sequence shown here is derived from an EMBL/GenBank/DDBJ whole genome shotgun (WGS) entry which is preliminary data.</text>
</comment>
<dbReference type="GO" id="GO:0019878">
    <property type="term" value="P:lysine biosynthetic process via aminoadipic acid"/>
    <property type="evidence" value="ECO:0007669"/>
    <property type="project" value="TreeGrafter"/>
</dbReference>
<dbReference type="GO" id="GO:0000287">
    <property type="term" value="F:magnesium ion binding"/>
    <property type="evidence" value="ECO:0007669"/>
    <property type="project" value="InterPro"/>
</dbReference>
<gene>
    <name evidence="4" type="ORF">GcM3_115010</name>
</gene>
<dbReference type="GO" id="GO:0005829">
    <property type="term" value="C:cytosol"/>
    <property type="evidence" value="ECO:0007669"/>
    <property type="project" value="TreeGrafter"/>
</dbReference>
<dbReference type="Proteomes" id="UP000283383">
    <property type="component" value="Unassembled WGS sequence"/>
</dbReference>
<sequence>MVGSQEDTSNTKIVRWLLDTRPLWPVTAKAKTKEEVQELKNVASRALNLLPESEQASILRYHHIKDAKMSLASHLLKHLVITKYFSVPWLESTISHKRYGKPYFLHKYQNKFIDFNVSHQAGIVVLIAAISHTSGISVGTDVVCTHERRNADHAHVDKEGFFDWLAMYEDVFAESEIEYLRQGSLSLEEIGLDIRGATLTTLTKDILSTCERRDQKIDLTILVDGKISEIQVNSNVIIDAKIRKFYASWCLRETFIKMIGEAFTASWLKDLEILHVKPPKAVPKTNGLEEGEVIKGFKIYLKKKTESTKTLVKNVMIDITSLGLSYMIAGAISAPEDLKVSGNQMGKWHILDLYTDIIEIAESSLNSHTLVK</sequence>
<dbReference type="InterPro" id="IPR050559">
    <property type="entry name" value="P-Pant_transferase_sf"/>
</dbReference>
<dbReference type="AlphaFoldDB" id="A0A420I862"/>
<dbReference type="Pfam" id="PF22624">
    <property type="entry name" value="AASDHPPT_N"/>
    <property type="match status" value="1"/>
</dbReference>
<feature type="domain" description="4'-phosphopantetheinyl transferase N-terminal" evidence="3">
    <location>
        <begin position="44"/>
        <end position="129"/>
    </location>
</feature>
<name>A0A420I862_9PEZI</name>
<evidence type="ECO:0000313" key="5">
    <source>
        <dbReference type="Proteomes" id="UP000283383"/>
    </source>
</evidence>
<accession>A0A420I862</accession>
<reference evidence="4 5" key="1">
    <citation type="journal article" date="2018" name="BMC Genomics">
        <title>Comparative genome analyses reveal sequence features reflecting distinct modes of host-adaptation between dicot and monocot powdery mildew.</title>
        <authorList>
            <person name="Wu Y."/>
            <person name="Ma X."/>
            <person name="Pan Z."/>
            <person name="Kale S.D."/>
            <person name="Song Y."/>
            <person name="King H."/>
            <person name="Zhang Q."/>
            <person name="Presley C."/>
            <person name="Deng X."/>
            <person name="Wei C.I."/>
            <person name="Xiao S."/>
        </authorList>
    </citation>
    <scope>NUCLEOTIDE SEQUENCE [LARGE SCALE GENOMIC DNA]</scope>
    <source>
        <strain evidence="4">UMSG3</strain>
    </source>
</reference>
<protein>
    <recommendedName>
        <fullName evidence="1">holo-[acyl-carrier-protein] synthase</fullName>
        <ecNumber evidence="1">2.7.8.7</ecNumber>
    </recommendedName>
</protein>
<evidence type="ECO:0000256" key="1">
    <source>
        <dbReference type="ARBA" id="ARBA00013172"/>
    </source>
</evidence>